<dbReference type="EMBL" id="UHIV01000004">
    <property type="protein sequence ID" value="SUP59523.1"/>
    <property type="molecule type" value="Genomic_DNA"/>
</dbReference>
<evidence type="ECO:0000313" key="2">
    <source>
        <dbReference type="EMBL" id="SUP59523.1"/>
    </source>
</evidence>
<feature type="compositionally biased region" description="Basic residues" evidence="1">
    <location>
        <begin position="21"/>
        <end position="37"/>
    </location>
</feature>
<reference evidence="2 3" key="1">
    <citation type="submission" date="2018-06" db="EMBL/GenBank/DDBJ databases">
        <authorList>
            <consortium name="Pathogen Informatics"/>
            <person name="Doyle S."/>
        </authorList>
    </citation>
    <scope>NUCLEOTIDE SEQUENCE [LARGE SCALE GENOMIC DNA]</scope>
    <source>
        <strain evidence="2 3">NCTC13645</strain>
    </source>
</reference>
<feature type="compositionally biased region" description="Basic and acidic residues" evidence="1">
    <location>
        <begin position="1"/>
        <end position="20"/>
    </location>
</feature>
<sequence>MKPVRKEQEVQSREDRFAKEKKAKRKHRKDKGKPKKA</sequence>
<dbReference type="AlphaFoldDB" id="A0A380P2U9"/>
<feature type="region of interest" description="Disordered" evidence="1">
    <location>
        <begin position="1"/>
        <end position="37"/>
    </location>
</feature>
<organism evidence="2 3">
    <name type="scientific">Weissella viridescens</name>
    <name type="common">Lactobacillus viridescens</name>
    <dbReference type="NCBI Taxonomy" id="1629"/>
    <lineage>
        <taxon>Bacteria</taxon>
        <taxon>Bacillati</taxon>
        <taxon>Bacillota</taxon>
        <taxon>Bacilli</taxon>
        <taxon>Lactobacillales</taxon>
        <taxon>Lactobacillaceae</taxon>
        <taxon>Weissella</taxon>
    </lineage>
</organism>
<proteinExistence type="predicted"/>
<evidence type="ECO:0000256" key="1">
    <source>
        <dbReference type="SAM" id="MobiDB-lite"/>
    </source>
</evidence>
<evidence type="ECO:0000313" key="3">
    <source>
        <dbReference type="Proteomes" id="UP000254621"/>
    </source>
</evidence>
<protein>
    <submittedName>
        <fullName evidence="2">Uncharacterized protein</fullName>
    </submittedName>
</protein>
<gene>
    <name evidence="2" type="ORF">NCTC13645_01781</name>
</gene>
<accession>A0A380P2U9</accession>
<dbReference type="Proteomes" id="UP000254621">
    <property type="component" value="Unassembled WGS sequence"/>
</dbReference>
<name>A0A380P2U9_WEIVI</name>